<feature type="compositionally biased region" description="Basic and acidic residues" evidence="1">
    <location>
        <begin position="192"/>
        <end position="227"/>
    </location>
</feature>
<feature type="region of interest" description="Disordered" evidence="1">
    <location>
        <begin position="1"/>
        <end position="260"/>
    </location>
</feature>
<comment type="caution">
    <text evidence="2">The sequence shown here is derived from an EMBL/GenBank/DDBJ whole genome shotgun (WGS) entry which is preliminary data.</text>
</comment>
<feature type="compositionally biased region" description="Basic and acidic residues" evidence="1">
    <location>
        <begin position="173"/>
        <end position="185"/>
    </location>
</feature>
<keyword evidence="3" id="KW-1185">Reference proteome</keyword>
<evidence type="ECO:0000256" key="1">
    <source>
        <dbReference type="SAM" id="MobiDB-lite"/>
    </source>
</evidence>
<proteinExistence type="predicted"/>
<feature type="compositionally biased region" description="Basic and acidic residues" evidence="1">
    <location>
        <begin position="124"/>
        <end position="135"/>
    </location>
</feature>
<name>A0A8X6I365_TRICU</name>
<evidence type="ECO:0000313" key="2">
    <source>
        <dbReference type="EMBL" id="GFR14599.1"/>
    </source>
</evidence>
<feature type="compositionally biased region" description="Polar residues" evidence="1">
    <location>
        <begin position="16"/>
        <end position="29"/>
    </location>
</feature>
<protein>
    <submittedName>
        <fullName evidence="2">Uncharacterized protein</fullName>
    </submittedName>
</protein>
<accession>A0A8X6I365</accession>
<feature type="compositionally biased region" description="Polar residues" evidence="1">
    <location>
        <begin position="95"/>
        <end position="106"/>
    </location>
</feature>
<reference evidence="2" key="1">
    <citation type="submission" date="2020-07" db="EMBL/GenBank/DDBJ databases">
        <title>Multicomponent nature underlies the extraordinary mechanical properties of spider dragline silk.</title>
        <authorList>
            <person name="Kono N."/>
            <person name="Nakamura H."/>
            <person name="Mori M."/>
            <person name="Yoshida Y."/>
            <person name="Ohtoshi R."/>
            <person name="Malay A.D."/>
            <person name="Moran D.A.P."/>
            <person name="Tomita M."/>
            <person name="Numata K."/>
            <person name="Arakawa K."/>
        </authorList>
    </citation>
    <scope>NUCLEOTIDE SEQUENCE</scope>
</reference>
<sequence>MPLRQDGCTRSKTENCLENSGHSVHTFKSLSRESRHEKSEHGKKQKIPAEMTETEHSSKTSFPSDKPMSEHVKEIRGSSSKHLAEDIKKLPFSIKTETISQKTTLHPNPRKEDNRTSDVLNSPKPDDLQGEDKKGPTPNDNEPILFQNMYDVLKCRPRKKRKIETGTSTEQTVQRKKDPKKEILSKKKKEIHTKESMQKKEPKAKSIDTSKKVRRKEQPQAEQKKQELQIVCSSSEIESETTSKEPTKPEIFEDPSKKAGDVCIFEHNNSLY</sequence>
<dbReference type="Proteomes" id="UP000887116">
    <property type="component" value="Unassembled WGS sequence"/>
</dbReference>
<organism evidence="2 3">
    <name type="scientific">Trichonephila clavata</name>
    <name type="common">Joro spider</name>
    <name type="synonym">Nephila clavata</name>
    <dbReference type="NCBI Taxonomy" id="2740835"/>
    <lineage>
        <taxon>Eukaryota</taxon>
        <taxon>Metazoa</taxon>
        <taxon>Ecdysozoa</taxon>
        <taxon>Arthropoda</taxon>
        <taxon>Chelicerata</taxon>
        <taxon>Arachnida</taxon>
        <taxon>Araneae</taxon>
        <taxon>Araneomorphae</taxon>
        <taxon>Entelegynae</taxon>
        <taxon>Araneoidea</taxon>
        <taxon>Nephilidae</taxon>
        <taxon>Trichonephila</taxon>
    </lineage>
</organism>
<feature type="compositionally biased region" description="Basic and acidic residues" evidence="1">
    <location>
        <begin position="67"/>
        <end position="89"/>
    </location>
</feature>
<evidence type="ECO:0000313" key="3">
    <source>
        <dbReference type="Proteomes" id="UP000887116"/>
    </source>
</evidence>
<dbReference type="AlphaFoldDB" id="A0A8X6I365"/>
<feature type="compositionally biased region" description="Basic and acidic residues" evidence="1">
    <location>
        <begin position="241"/>
        <end position="260"/>
    </location>
</feature>
<gene>
    <name evidence="2" type="ORF">TNCT_402921</name>
</gene>
<feature type="compositionally biased region" description="Basic and acidic residues" evidence="1">
    <location>
        <begin position="30"/>
        <end position="42"/>
    </location>
</feature>
<dbReference type="EMBL" id="BMAO01017282">
    <property type="protein sequence ID" value="GFR14599.1"/>
    <property type="molecule type" value="Genomic_DNA"/>
</dbReference>